<protein>
    <submittedName>
        <fullName evidence="1">Uncharacterized protein</fullName>
    </submittedName>
</protein>
<keyword evidence="2" id="KW-1185">Reference proteome</keyword>
<name>A0ABR4FH31_9EURO</name>
<evidence type="ECO:0000313" key="1">
    <source>
        <dbReference type="EMBL" id="KAL2782553.1"/>
    </source>
</evidence>
<accession>A0ABR4FH31</accession>
<proteinExistence type="predicted"/>
<comment type="caution">
    <text evidence="1">The sequence shown here is derived from an EMBL/GenBank/DDBJ whole genome shotgun (WGS) entry which is preliminary data.</text>
</comment>
<gene>
    <name evidence="1" type="ORF">BJX66DRAFT_320419</name>
</gene>
<sequence length="104" mass="11611">MLEPRQSHTVNKIRSLVGILFVVDKALPKSRYQCRPATGFNQARNHRPQVRWVGSATNIFIEMPQQREDSAWASGCPRTCSMVTLGCERAPRKLGLVGLTNTSS</sequence>
<dbReference type="Proteomes" id="UP001610563">
    <property type="component" value="Unassembled WGS sequence"/>
</dbReference>
<dbReference type="EMBL" id="JBFTWV010000390">
    <property type="protein sequence ID" value="KAL2782553.1"/>
    <property type="molecule type" value="Genomic_DNA"/>
</dbReference>
<reference evidence="1 2" key="1">
    <citation type="submission" date="2024-07" db="EMBL/GenBank/DDBJ databases">
        <title>Section-level genome sequencing and comparative genomics of Aspergillus sections Usti and Cavernicolus.</title>
        <authorList>
            <consortium name="Lawrence Berkeley National Laboratory"/>
            <person name="Nybo J.L."/>
            <person name="Vesth T.C."/>
            <person name="Theobald S."/>
            <person name="Frisvad J.C."/>
            <person name="Larsen T.O."/>
            <person name="Kjaerboelling I."/>
            <person name="Rothschild-Mancinelli K."/>
            <person name="Lyhne E.K."/>
            <person name="Kogle M.E."/>
            <person name="Barry K."/>
            <person name="Clum A."/>
            <person name="Na H."/>
            <person name="Ledsgaard L."/>
            <person name="Lin J."/>
            <person name="Lipzen A."/>
            <person name="Kuo A."/>
            <person name="Riley R."/>
            <person name="Mondo S."/>
            <person name="Labutti K."/>
            <person name="Haridas S."/>
            <person name="Pangalinan J."/>
            <person name="Salamov A.A."/>
            <person name="Simmons B.A."/>
            <person name="Magnuson J.K."/>
            <person name="Chen J."/>
            <person name="Drula E."/>
            <person name="Henrissat B."/>
            <person name="Wiebenga A."/>
            <person name="Lubbers R.J."/>
            <person name="Gomes A.C."/>
            <person name="Makela M.R."/>
            <person name="Stajich J."/>
            <person name="Grigoriev I.V."/>
            <person name="Mortensen U.H."/>
            <person name="De Vries R.P."/>
            <person name="Baker S.E."/>
            <person name="Andersen M.R."/>
        </authorList>
    </citation>
    <scope>NUCLEOTIDE SEQUENCE [LARGE SCALE GENOMIC DNA]</scope>
    <source>
        <strain evidence="1 2">CBS 209.92</strain>
    </source>
</reference>
<organism evidence="1 2">
    <name type="scientific">Aspergillus keveii</name>
    <dbReference type="NCBI Taxonomy" id="714993"/>
    <lineage>
        <taxon>Eukaryota</taxon>
        <taxon>Fungi</taxon>
        <taxon>Dikarya</taxon>
        <taxon>Ascomycota</taxon>
        <taxon>Pezizomycotina</taxon>
        <taxon>Eurotiomycetes</taxon>
        <taxon>Eurotiomycetidae</taxon>
        <taxon>Eurotiales</taxon>
        <taxon>Aspergillaceae</taxon>
        <taxon>Aspergillus</taxon>
        <taxon>Aspergillus subgen. Nidulantes</taxon>
    </lineage>
</organism>
<evidence type="ECO:0000313" key="2">
    <source>
        <dbReference type="Proteomes" id="UP001610563"/>
    </source>
</evidence>